<keyword evidence="3 6" id="KW-1133">Transmembrane helix</keyword>
<evidence type="ECO:0000256" key="4">
    <source>
        <dbReference type="ARBA" id="ARBA00023136"/>
    </source>
</evidence>
<dbReference type="EMBL" id="GEEE01000243">
    <property type="protein sequence ID" value="JAP62982.1"/>
    <property type="molecule type" value="Transcribed_RNA"/>
</dbReference>
<keyword evidence="6" id="KW-0869">Chloride channel</keyword>
<dbReference type="GO" id="GO:0034707">
    <property type="term" value="C:chloride channel complex"/>
    <property type="evidence" value="ECO:0007669"/>
    <property type="project" value="UniProtKB-KW"/>
</dbReference>
<sequence>MSVSYLEDVSQGSGFFILLKLLARWKGSLYKLVWLDLTIYLIIYYLIHIIYRYALSFEQKQTFNTMVVYCEDIAAQLPVSFVLGFFVSGIINRWFQTFMHIPWLHEITYNVMAAVNGADPRVSRKIRHCVMRYLNLAWILTMRRISDRIADRFHRQINATSGSPKNSNKSIIRGQNGIWSVSQNSNAKKPVQKRNKSGNKITPVTASPLEVQPNSEIFHLNENDNTFNETDEWSIKETLRCFNNDKIVQATFGAVILEKEINAFEEIARQHFQKTHKRYIPEAWIPIQWAVRLINKAGLHANITDPKLIPNVIKDIGKFRQQLEQLQIFSGLTMPLVYTQVAVISVYSYILCQIISTQHVDRNETIRVINETNVLPLPIFGIVHFLFLLGWLKVALCVMNPFGDDYEDFECSKILDSNLDVSYGAVLLDEATFPESLKLASFVFTPMNGADEDNLPNYIESVTKELKETELTETANDIKNLELRQNLPRRILRYCRANHSRAILSDHNESDTTRLPNPLNY</sequence>
<keyword evidence="6" id="KW-0407">Ion channel</keyword>
<evidence type="ECO:0000256" key="3">
    <source>
        <dbReference type="ARBA" id="ARBA00022989"/>
    </source>
</evidence>
<accession>A0A0V0JBM2</accession>
<feature type="transmembrane region" description="Helical" evidence="6">
    <location>
        <begin position="73"/>
        <end position="95"/>
    </location>
</feature>
<dbReference type="GO" id="GO:0005254">
    <property type="term" value="F:chloride channel activity"/>
    <property type="evidence" value="ECO:0007669"/>
    <property type="project" value="UniProtKB-KW"/>
</dbReference>
<protein>
    <recommendedName>
        <fullName evidence="6">Bestrophin homolog</fullName>
    </recommendedName>
</protein>
<feature type="transmembrane region" description="Helical" evidence="6">
    <location>
        <begin position="374"/>
        <end position="392"/>
    </location>
</feature>
<dbReference type="Pfam" id="PF01062">
    <property type="entry name" value="Bestrophin"/>
    <property type="match status" value="2"/>
</dbReference>
<comment type="function">
    <text evidence="6">Forms chloride channels.</text>
</comment>
<feature type="transmembrane region" description="Helical" evidence="6">
    <location>
        <begin position="328"/>
        <end position="350"/>
    </location>
</feature>
<gene>
    <name evidence="8" type="primary">BEST1</name>
    <name evidence="8" type="ORF">TR113932</name>
</gene>
<evidence type="ECO:0000256" key="2">
    <source>
        <dbReference type="ARBA" id="ARBA00022692"/>
    </source>
</evidence>
<feature type="region of interest" description="Disordered" evidence="7">
    <location>
        <begin position="183"/>
        <end position="205"/>
    </location>
</feature>
<keyword evidence="6" id="KW-0406">Ion transport</keyword>
<reference evidence="8" key="1">
    <citation type="submission" date="2016-01" db="EMBL/GenBank/DDBJ databases">
        <title>Reference transcriptome for the parasite Schistocephalus solidus: insights into the molecular evolution of parasitism.</title>
        <authorList>
            <person name="Hebert F.O."/>
            <person name="Grambauer S."/>
            <person name="Barber I."/>
            <person name="Landry C.R."/>
            <person name="Aubin-Horth N."/>
        </authorList>
    </citation>
    <scope>NUCLEOTIDE SEQUENCE</scope>
</reference>
<dbReference type="GO" id="GO:0005886">
    <property type="term" value="C:plasma membrane"/>
    <property type="evidence" value="ECO:0007669"/>
    <property type="project" value="UniProtKB-SubCell"/>
</dbReference>
<dbReference type="InterPro" id="IPR000615">
    <property type="entry name" value="Bestrophin"/>
</dbReference>
<dbReference type="InterPro" id="IPR021134">
    <property type="entry name" value="Bestrophin-like"/>
</dbReference>
<evidence type="ECO:0000256" key="7">
    <source>
        <dbReference type="SAM" id="MobiDB-lite"/>
    </source>
</evidence>
<feature type="transmembrane region" description="Helical" evidence="6">
    <location>
        <begin position="32"/>
        <end position="53"/>
    </location>
</feature>
<name>A0A0V0JBM2_SCHSO</name>
<dbReference type="AlphaFoldDB" id="A0A0V0JBM2"/>
<evidence type="ECO:0000256" key="5">
    <source>
        <dbReference type="ARBA" id="ARBA00034769"/>
    </source>
</evidence>
<keyword evidence="6" id="KW-1003">Cell membrane</keyword>
<keyword evidence="6" id="KW-0868">Chloride</keyword>
<dbReference type="PANTHER" id="PTHR10736:SF0">
    <property type="entry name" value="BESTROPHIN HOMOLOG"/>
    <property type="match status" value="1"/>
</dbReference>
<evidence type="ECO:0000313" key="8">
    <source>
        <dbReference type="EMBL" id="JAP62982.1"/>
    </source>
</evidence>
<keyword evidence="2 6" id="KW-0812">Transmembrane</keyword>
<evidence type="ECO:0000256" key="6">
    <source>
        <dbReference type="RuleBase" id="RU363126"/>
    </source>
</evidence>
<keyword evidence="6" id="KW-0813">Transport</keyword>
<proteinExistence type="inferred from homology"/>
<comment type="subcellular location">
    <subcellularLocation>
        <location evidence="6">Cell membrane</location>
        <topology evidence="6">Multi-pass membrane protein</topology>
    </subcellularLocation>
    <subcellularLocation>
        <location evidence="1">Membrane</location>
    </subcellularLocation>
</comment>
<dbReference type="PANTHER" id="PTHR10736">
    <property type="entry name" value="BESTROPHIN"/>
    <property type="match status" value="1"/>
</dbReference>
<organism evidence="8">
    <name type="scientific">Schistocephalus solidus</name>
    <name type="common">Tapeworm</name>
    <dbReference type="NCBI Taxonomy" id="70667"/>
    <lineage>
        <taxon>Eukaryota</taxon>
        <taxon>Metazoa</taxon>
        <taxon>Spiralia</taxon>
        <taxon>Lophotrochozoa</taxon>
        <taxon>Platyhelminthes</taxon>
        <taxon>Cestoda</taxon>
        <taxon>Eucestoda</taxon>
        <taxon>Diphyllobothriidea</taxon>
        <taxon>Diphyllobothriidae</taxon>
        <taxon>Schistocephalus</taxon>
    </lineage>
</organism>
<evidence type="ECO:0000256" key="1">
    <source>
        <dbReference type="ARBA" id="ARBA00004370"/>
    </source>
</evidence>
<keyword evidence="4 6" id="KW-0472">Membrane</keyword>
<comment type="similarity">
    <text evidence="5 6">Belongs to the anion channel-forming bestrophin (TC 1.A.46) family. Calcium-sensitive chloride channel subfamily.</text>
</comment>